<dbReference type="InterPro" id="IPR002043">
    <property type="entry name" value="UDG_fam1"/>
</dbReference>
<protein>
    <recommendedName>
        <fullName evidence="5 10">Uracil-DNA glycosylase</fullName>
        <shortName evidence="10">UDG</shortName>
        <ecNumber evidence="4 10">3.2.2.27</ecNumber>
    </recommendedName>
</protein>
<evidence type="ECO:0000259" key="13">
    <source>
        <dbReference type="SMART" id="SM00986"/>
    </source>
</evidence>
<proteinExistence type="inferred from homology"/>
<evidence type="ECO:0000256" key="11">
    <source>
        <dbReference type="PROSITE-ProRule" id="PRU10072"/>
    </source>
</evidence>
<comment type="caution">
    <text evidence="14">The sequence shown here is derived from an EMBL/GenBank/DDBJ whole genome shotgun (WGS) entry which is preliminary data.</text>
</comment>
<evidence type="ECO:0000256" key="5">
    <source>
        <dbReference type="ARBA" id="ARBA00018429"/>
    </source>
</evidence>
<evidence type="ECO:0000256" key="4">
    <source>
        <dbReference type="ARBA" id="ARBA00012030"/>
    </source>
</evidence>
<keyword evidence="14" id="KW-0326">Glycosidase</keyword>
<keyword evidence="6 10" id="KW-0963">Cytoplasm</keyword>
<comment type="similarity">
    <text evidence="3 10 12">Belongs to the uracil-DNA glycosylase (UDG) superfamily. UNG family.</text>
</comment>
<dbReference type="GO" id="GO:0005737">
    <property type="term" value="C:cytoplasm"/>
    <property type="evidence" value="ECO:0007669"/>
    <property type="project" value="UniProtKB-SubCell"/>
</dbReference>
<evidence type="ECO:0000313" key="15">
    <source>
        <dbReference type="Proteomes" id="UP000003303"/>
    </source>
</evidence>
<dbReference type="SMART" id="SM00987">
    <property type="entry name" value="UreE_C"/>
    <property type="match status" value="1"/>
</dbReference>
<dbReference type="GO" id="GO:0097510">
    <property type="term" value="P:base-excision repair, AP site formation via deaminated base removal"/>
    <property type="evidence" value="ECO:0007669"/>
    <property type="project" value="TreeGrafter"/>
</dbReference>
<evidence type="ECO:0000256" key="9">
    <source>
        <dbReference type="ARBA" id="ARBA00023204"/>
    </source>
</evidence>
<dbReference type="InterPro" id="IPR018085">
    <property type="entry name" value="Ura-DNA_Glyclase_AS"/>
</dbReference>
<dbReference type="Pfam" id="PF03167">
    <property type="entry name" value="UDG"/>
    <property type="match status" value="1"/>
</dbReference>
<evidence type="ECO:0000256" key="3">
    <source>
        <dbReference type="ARBA" id="ARBA00008184"/>
    </source>
</evidence>
<dbReference type="RefSeq" id="WP_007366076.1">
    <property type="nucleotide sequence ID" value="NZ_ACLR01000220.1"/>
</dbReference>
<evidence type="ECO:0000256" key="12">
    <source>
        <dbReference type="RuleBase" id="RU003780"/>
    </source>
</evidence>
<comment type="function">
    <text evidence="2 10 12">Excises uracil residues from the DNA which can arise as a result of misincorporation of dUMP residues by DNA polymerase or due to deamination of cytosine.</text>
</comment>
<evidence type="ECO:0000313" key="14">
    <source>
        <dbReference type="EMBL" id="EEK16058.1"/>
    </source>
</evidence>
<name>C2ME00_9PORP</name>
<comment type="catalytic activity">
    <reaction evidence="1 10 12">
        <text>Hydrolyzes single-stranded DNA or mismatched double-stranded DNA and polynucleotides, releasing free uracil.</text>
        <dbReference type="EC" id="3.2.2.27"/>
    </reaction>
</comment>
<accession>C2ME00</accession>
<dbReference type="GO" id="GO:0004844">
    <property type="term" value="F:uracil DNA N-glycosylase activity"/>
    <property type="evidence" value="ECO:0007669"/>
    <property type="project" value="UniProtKB-UniRule"/>
</dbReference>
<dbReference type="AlphaFoldDB" id="C2ME00"/>
<keyword evidence="15" id="KW-1185">Reference proteome</keyword>
<dbReference type="Gene3D" id="3.40.470.10">
    <property type="entry name" value="Uracil-DNA glycosylase-like domain"/>
    <property type="match status" value="1"/>
</dbReference>
<comment type="subcellular location">
    <subcellularLocation>
        <location evidence="10">Cytoplasm</location>
    </subcellularLocation>
</comment>
<dbReference type="SUPFAM" id="SSF52141">
    <property type="entry name" value="Uracil-DNA glycosylase-like"/>
    <property type="match status" value="1"/>
</dbReference>
<evidence type="ECO:0000256" key="1">
    <source>
        <dbReference type="ARBA" id="ARBA00001400"/>
    </source>
</evidence>
<keyword evidence="7 10" id="KW-0227">DNA damage</keyword>
<dbReference type="PROSITE" id="PS00130">
    <property type="entry name" value="U_DNA_GLYCOSYLASE"/>
    <property type="match status" value="1"/>
</dbReference>
<organism evidence="14 15">
    <name type="scientific">Porphyromonas uenonis 60-3</name>
    <dbReference type="NCBI Taxonomy" id="596327"/>
    <lineage>
        <taxon>Bacteria</taxon>
        <taxon>Pseudomonadati</taxon>
        <taxon>Bacteroidota</taxon>
        <taxon>Bacteroidia</taxon>
        <taxon>Bacteroidales</taxon>
        <taxon>Porphyromonadaceae</taxon>
        <taxon>Porphyromonas</taxon>
    </lineage>
</organism>
<dbReference type="FunFam" id="3.40.470.10:FF:000001">
    <property type="entry name" value="Uracil-DNA glycosylase"/>
    <property type="match status" value="1"/>
</dbReference>
<sequence>MNVRIEPSWHRVLEEEFEKFYFETLTSFVRSEYQTKRIYPPGGQIFRAFDLCPFEDVRVVILGQDPYHGVGQAEGLAFSVPEGVEVPPSLRNILTEISSDLGHPSQIVGGHLTPWCRQGVLLLNATLTVVAHEAGSHQGRGWETFTDQVISLLSSQREHLVFMLWGNYARCKRALIDRQKHLILEAPHPSPLSAHRGFFGCRHFSKANAYLQRYGYEPIRW</sequence>
<dbReference type="NCBIfam" id="NF003591">
    <property type="entry name" value="PRK05254.1-4"/>
    <property type="match status" value="1"/>
</dbReference>
<dbReference type="InterPro" id="IPR036895">
    <property type="entry name" value="Uracil-DNA_glycosylase-like_sf"/>
</dbReference>
<dbReference type="OrthoDB" id="9804372at2"/>
<evidence type="ECO:0000256" key="7">
    <source>
        <dbReference type="ARBA" id="ARBA00022763"/>
    </source>
</evidence>
<evidence type="ECO:0000256" key="2">
    <source>
        <dbReference type="ARBA" id="ARBA00002631"/>
    </source>
</evidence>
<dbReference type="NCBIfam" id="NF003588">
    <property type="entry name" value="PRK05254.1-1"/>
    <property type="match status" value="1"/>
</dbReference>
<evidence type="ECO:0000256" key="8">
    <source>
        <dbReference type="ARBA" id="ARBA00022801"/>
    </source>
</evidence>
<dbReference type="EC" id="3.2.2.27" evidence="4 10"/>
<dbReference type="NCBIfam" id="NF003592">
    <property type="entry name" value="PRK05254.1-5"/>
    <property type="match status" value="1"/>
</dbReference>
<dbReference type="SMART" id="SM00986">
    <property type="entry name" value="UDG"/>
    <property type="match status" value="1"/>
</dbReference>
<dbReference type="Proteomes" id="UP000003303">
    <property type="component" value="Unassembled WGS sequence"/>
</dbReference>
<dbReference type="CDD" id="cd10027">
    <property type="entry name" value="UDG-F1-like"/>
    <property type="match status" value="1"/>
</dbReference>
<dbReference type="HAMAP" id="MF_00148">
    <property type="entry name" value="UDG"/>
    <property type="match status" value="1"/>
</dbReference>
<keyword evidence="9 10" id="KW-0234">DNA repair</keyword>
<dbReference type="STRING" id="596327.PORUE0001_0507"/>
<dbReference type="NCBIfam" id="NF003589">
    <property type="entry name" value="PRK05254.1-2"/>
    <property type="match status" value="1"/>
</dbReference>
<keyword evidence="8 10" id="KW-0378">Hydrolase</keyword>
<dbReference type="eggNOG" id="COG0692">
    <property type="taxonomic scope" value="Bacteria"/>
</dbReference>
<dbReference type="EMBL" id="ACLR01000220">
    <property type="protein sequence ID" value="EEK16058.1"/>
    <property type="molecule type" value="Genomic_DNA"/>
</dbReference>
<dbReference type="PANTHER" id="PTHR11264">
    <property type="entry name" value="URACIL-DNA GLYCOSYLASE"/>
    <property type="match status" value="1"/>
</dbReference>
<dbReference type="PANTHER" id="PTHR11264:SF0">
    <property type="entry name" value="URACIL-DNA GLYCOSYLASE"/>
    <property type="match status" value="1"/>
</dbReference>
<gene>
    <name evidence="10 14" type="primary">ung</name>
    <name evidence="14" type="ORF">PORUE0001_0507</name>
</gene>
<dbReference type="NCBIfam" id="TIGR00628">
    <property type="entry name" value="ung"/>
    <property type="match status" value="1"/>
</dbReference>
<dbReference type="InterPro" id="IPR005122">
    <property type="entry name" value="Uracil-DNA_glycosylase-like"/>
</dbReference>
<evidence type="ECO:0000256" key="10">
    <source>
        <dbReference type="HAMAP-Rule" id="MF_00148"/>
    </source>
</evidence>
<reference evidence="14 15" key="1">
    <citation type="submission" date="2009-04" db="EMBL/GenBank/DDBJ databases">
        <authorList>
            <person name="Sebastian Y."/>
            <person name="Madupu R."/>
            <person name="Durkin A.S."/>
            <person name="Torralba M."/>
            <person name="Methe B."/>
            <person name="Sutton G.G."/>
            <person name="Strausberg R.L."/>
            <person name="Nelson K.E."/>
        </authorList>
    </citation>
    <scope>NUCLEOTIDE SEQUENCE [LARGE SCALE GENOMIC DNA]</scope>
    <source>
        <strain evidence="14 15">60-3</strain>
    </source>
</reference>
<feature type="domain" description="Uracil-DNA glycosylase-like" evidence="13">
    <location>
        <begin position="50"/>
        <end position="211"/>
    </location>
</feature>
<feature type="active site" description="Proton acceptor" evidence="10 11">
    <location>
        <position position="65"/>
    </location>
</feature>
<evidence type="ECO:0000256" key="6">
    <source>
        <dbReference type="ARBA" id="ARBA00022490"/>
    </source>
</evidence>